<protein>
    <submittedName>
        <fullName evidence="1">Uncharacterized protein</fullName>
    </submittedName>
</protein>
<reference evidence="1" key="1">
    <citation type="journal article" date="2014" name="Front. Microbiol.">
        <title>High frequency of phylogenetically diverse reductive dehalogenase-homologous genes in deep subseafloor sedimentary metagenomes.</title>
        <authorList>
            <person name="Kawai M."/>
            <person name="Futagami T."/>
            <person name="Toyoda A."/>
            <person name="Takaki Y."/>
            <person name="Nishi S."/>
            <person name="Hori S."/>
            <person name="Arai W."/>
            <person name="Tsubouchi T."/>
            <person name="Morono Y."/>
            <person name="Uchiyama I."/>
            <person name="Ito T."/>
            <person name="Fujiyama A."/>
            <person name="Inagaki F."/>
            <person name="Takami H."/>
        </authorList>
    </citation>
    <scope>NUCLEOTIDE SEQUENCE</scope>
    <source>
        <strain evidence="1">Expedition CK06-06</strain>
    </source>
</reference>
<sequence length="39" mass="4678">MKNIKLLCLFFFFARCTSLEEGGVEDFVLKEEKFQIFQK</sequence>
<gene>
    <name evidence="1" type="ORF">S01H1_32339</name>
</gene>
<comment type="caution">
    <text evidence="1">The sequence shown here is derived from an EMBL/GenBank/DDBJ whole genome shotgun (WGS) entry which is preliminary data.</text>
</comment>
<proteinExistence type="predicted"/>
<evidence type="ECO:0000313" key="1">
    <source>
        <dbReference type="EMBL" id="GAG02379.1"/>
    </source>
</evidence>
<organism evidence="1">
    <name type="scientific">marine sediment metagenome</name>
    <dbReference type="NCBI Taxonomy" id="412755"/>
    <lineage>
        <taxon>unclassified sequences</taxon>
        <taxon>metagenomes</taxon>
        <taxon>ecological metagenomes</taxon>
    </lineage>
</organism>
<dbReference type="AlphaFoldDB" id="X0U977"/>
<dbReference type="EMBL" id="BARS01020015">
    <property type="protein sequence ID" value="GAG02379.1"/>
    <property type="molecule type" value="Genomic_DNA"/>
</dbReference>
<name>X0U977_9ZZZZ</name>
<accession>X0U977</accession>